<accession>A0A9D7SX88</accession>
<comment type="caution">
    <text evidence="2">The sequence shown here is derived from an EMBL/GenBank/DDBJ whole genome shotgun (WGS) entry which is preliminary data.</text>
</comment>
<organism evidence="2 3">
    <name type="scientific">Candidatus Opimibacter skivensis</name>
    <dbReference type="NCBI Taxonomy" id="2982028"/>
    <lineage>
        <taxon>Bacteria</taxon>
        <taxon>Pseudomonadati</taxon>
        <taxon>Bacteroidota</taxon>
        <taxon>Saprospiria</taxon>
        <taxon>Saprospirales</taxon>
        <taxon>Saprospiraceae</taxon>
        <taxon>Candidatus Opimibacter</taxon>
    </lineage>
</organism>
<dbReference type="InterPro" id="IPR005624">
    <property type="entry name" value="PduO/GlcC-like"/>
</dbReference>
<dbReference type="Proteomes" id="UP000808337">
    <property type="component" value="Unassembled WGS sequence"/>
</dbReference>
<evidence type="ECO:0000313" key="3">
    <source>
        <dbReference type="Proteomes" id="UP000808337"/>
    </source>
</evidence>
<dbReference type="Pfam" id="PF03928">
    <property type="entry name" value="HbpS-like"/>
    <property type="match status" value="1"/>
</dbReference>
<dbReference type="PANTHER" id="PTHR34309:SF1">
    <property type="entry name" value="PROTEIN GLCG"/>
    <property type="match status" value="1"/>
</dbReference>
<name>A0A9D7SX88_9BACT</name>
<dbReference type="InterPro" id="IPR052517">
    <property type="entry name" value="GlcG_carb_metab_protein"/>
</dbReference>
<keyword evidence="1" id="KW-0732">Signal</keyword>
<reference evidence="2 3" key="1">
    <citation type="submission" date="2020-10" db="EMBL/GenBank/DDBJ databases">
        <title>Connecting structure to function with the recovery of over 1000 high-quality activated sludge metagenome-assembled genomes encoding full-length rRNA genes using long-read sequencing.</title>
        <authorList>
            <person name="Singleton C.M."/>
            <person name="Petriglieri F."/>
            <person name="Kristensen J.M."/>
            <person name="Kirkegaard R.H."/>
            <person name="Michaelsen T.Y."/>
            <person name="Andersen M.H."/>
            <person name="Karst S.M."/>
            <person name="Dueholm M.S."/>
            <person name="Nielsen P.H."/>
            <person name="Albertsen M."/>
        </authorList>
    </citation>
    <scope>NUCLEOTIDE SEQUENCE [LARGE SCALE GENOMIC DNA]</scope>
    <source>
        <strain evidence="2">Ribe_18-Q3-R11-54_MAXAC.273</strain>
    </source>
</reference>
<dbReference type="Gene3D" id="3.30.450.150">
    <property type="entry name" value="Haem-degrading domain"/>
    <property type="match status" value="1"/>
</dbReference>
<gene>
    <name evidence="2" type="ORF">IPP15_20795</name>
</gene>
<dbReference type="SUPFAM" id="SSF143744">
    <property type="entry name" value="GlcG-like"/>
    <property type="match status" value="1"/>
</dbReference>
<protein>
    <submittedName>
        <fullName evidence="2">Heme-binding protein</fullName>
    </submittedName>
</protein>
<proteinExistence type="predicted"/>
<evidence type="ECO:0000313" key="2">
    <source>
        <dbReference type="EMBL" id="MBK9984767.1"/>
    </source>
</evidence>
<feature type="chain" id="PRO_5038351580" evidence="1">
    <location>
        <begin position="21"/>
        <end position="160"/>
    </location>
</feature>
<dbReference type="InterPro" id="IPR038084">
    <property type="entry name" value="PduO/GlcC-like_sf"/>
</dbReference>
<evidence type="ECO:0000256" key="1">
    <source>
        <dbReference type="SAM" id="SignalP"/>
    </source>
</evidence>
<dbReference type="AlphaFoldDB" id="A0A9D7SX88"/>
<sequence>MKNILFLFLLILICINAGKAQETQPTFDLTLQGANQIMAAAVQYATSHHAPGAAITIVDDAGTMVLMQRMDGTFLISSEISYHKAQSAALFRFPTSKLEDNINNGRFALLSTGETSLKGGIPIVYHNNVIGAIGVSGAATADQDVEIATAGLTAAFLNEQ</sequence>
<feature type="signal peptide" evidence="1">
    <location>
        <begin position="1"/>
        <end position="20"/>
    </location>
</feature>
<dbReference type="PANTHER" id="PTHR34309">
    <property type="entry name" value="SLR1406 PROTEIN"/>
    <property type="match status" value="1"/>
</dbReference>
<dbReference type="EMBL" id="JADKGY010000031">
    <property type="protein sequence ID" value="MBK9984767.1"/>
    <property type="molecule type" value="Genomic_DNA"/>
</dbReference>